<reference evidence="2 3" key="1">
    <citation type="journal article" date="2024" name="Nat. Commun.">
        <title>Phylogenomics reveals the evolutionary origins of lichenization in chlorophyte algae.</title>
        <authorList>
            <person name="Puginier C."/>
            <person name="Libourel C."/>
            <person name="Otte J."/>
            <person name="Skaloud P."/>
            <person name="Haon M."/>
            <person name="Grisel S."/>
            <person name="Petersen M."/>
            <person name="Berrin J.G."/>
            <person name="Delaux P.M."/>
            <person name="Dal Grande F."/>
            <person name="Keller J."/>
        </authorList>
    </citation>
    <scope>NUCLEOTIDE SEQUENCE [LARGE SCALE GENOMIC DNA]</scope>
    <source>
        <strain evidence="2 3">SAG 2523</strain>
    </source>
</reference>
<dbReference type="AlphaFoldDB" id="A0AAW1SSL8"/>
<protein>
    <submittedName>
        <fullName evidence="2">Uncharacterized protein</fullName>
    </submittedName>
</protein>
<proteinExistence type="predicted"/>
<dbReference type="EMBL" id="JALJOV010001019">
    <property type="protein sequence ID" value="KAK9856418.1"/>
    <property type="molecule type" value="Genomic_DNA"/>
</dbReference>
<keyword evidence="1" id="KW-0175">Coiled coil</keyword>
<accession>A0AAW1SSL8</accession>
<dbReference type="Proteomes" id="UP001485043">
    <property type="component" value="Unassembled WGS sequence"/>
</dbReference>
<name>A0AAW1SSL8_9CHLO</name>
<gene>
    <name evidence="2" type="ORF">WJX84_005408</name>
</gene>
<keyword evidence="3" id="KW-1185">Reference proteome</keyword>
<feature type="coiled-coil region" evidence="1">
    <location>
        <begin position="1"/>
        <end position="57"/>
    </location>
</feature>
<comment type="caution">
    <text evidence="2">The sequence shown here is derived from an EMBL/GenBank/DDBJ whole genome shotgun (WGS) entry which is preliminary data.</text>
</comment>
<evidence type="ECO:0000313" key="3">
    <source>
        <dbReference type="Proteomes" id="UP001485043"/>
    </source>
</evidence>
<evidence type="ECO:0000256" key="1">
    <source>
        <dbReference type="SAM" id="Coils"/>
    </source>
</evidence>
<organism evidence="2 3">
    <name type="scientific">Apatococcus fuscideae</name>
    <dbReference type="NCBI Taxonomy" id="2026836"/>
    <lineage>
        <taxon>Eukaryota</taxon>
        <taxon>Viridiplantae</taxon>
        <taxon>Chlorophyta</taxon>
        <taxon>core chlorophytes</taxon>
        <taxon>Trebouxiophyceae</taxon>
        <taxon>Chlorellales</taxon>
        <taxon>Chlorellaceae</taxon>
        <taxon>Apatococcus</taxon>
    </lineage>
</organism>
<evidence type="ECO:0000313" key="2">
    <source>
        <dbReference type="EMBL" id="KAK9856418.1"/>
    </source>
</evidence>
<sequence>MDALKAEIAKVGRQIDKAESDGNTAVAQGRAEDARRLRRKEEQLQRTEEQLLREEILIALEASGKQYCLKRTVLDPTGTALSTKIKLALSSEAI</sequence>